<sequence length="45" mass="5011">MNEAYNTKIHRSGTINIYDGTGIDGLPIRLYLNNNGEILNAHPIL</sequence>
<dbReference type="EMBL" id="JASWHZ010000002">
    <property type="protein sequence ID" value="MDL2419383.1"/>
    <property type="molecule type" value="Genomic_DNA"/>
</dbReference>
<geneLocation type="plasmid" evidence="1">
    <name>pBS01</name>
</geneLocation>
<evidence type="ECO:0000313" key="2">
    <source>
        <dbReference type="Proteomes" id="UP001229716"/>
    </source>
</evidence>
<dbReference type="Proteomes" id="UP001229716">
    <property type="component" value="Unassembled WGS sequence"/>
</dbReference>
<evidence type="ECO:0000313" key="1">
    <source>
        <dbReference type="EMBL" id="MDL2419383.1"/>
    </source>
</evidence>
<accession>A0ABT7KZ35</accession>
<protein>
    <submittedName>
        <fullName evidence="1">Uncharacterized protein</fullName>
    </submittedName>
</protein>
<keyword evidence="2" id="KW-1185">Reference proteome</keyword>
<keyword evidence="1" id="KW-0614">Plasmid</keyword>
<reference evidence="1 2" key="1">
    <citation type="journal article" date="2023" name="Int. J. Mol. Sci.">
        <title>Pathogenicity and Genomic Characterization of a Novel Genospecies, Bacillus shihchuchen, of the Bacillus cereus Group Isolated from Chinese Softshell Turtle (Pelodiscus sinensis).</title>
        <authorList>
            <person name="Cheng L.W."/>
            <person name="Byadgi O.V."/>
            <person name="Tsai C.E."/>
            <person name="Wang P.C."/>
            <person name="Chen S.C."/>
        </authorList>
    </citation>
    <scope>NUCLEOTIDE SEQUENCE [LARGE SCALE GENOMIC DNA]</scope>
    <source>
        <strain evidence="1 2">QF108-045</strain>
    </source>
</reference>
<comment type="caution">
    <text evidence="1">The sequence shown here is derived from an EMBL/GenBank/DDBJ whole genome shotgun (WGS) entry which is preliminary data.</text>
</comment>
<organism evidence="1 2">
    <name type="scientific">Bacillus shihchuchen</name>
    <dbReference type="NCBI Taxonomy" id="3036942"/>
    <lineage>
        <taxon>Bacteria</taxon>
        <taxon>Bacillati</taxon>
        <taxon>Bacillota</taxon>
        <taxon>Bacilli</taxon>
        <taxon>Bacillales</taxon>
        <taxon>Bacillaceae</taxon>
        <taxon>Bacillus</taxon>
        <taxon>Bacillus cereus group</taxon>
    </lineage>
</organism>
<name>A0ABT7KZ35_9BACI</name>
<gene>
    <name evidence="1" type="ORF">P6F46_27870</name>
</gene>
<proteinExistence type="predicted"/>